<dbReference type="Proteomes" id="UP000271889">
    <property type="component" value="Unassembled WGS sequence"/>
</dbReference>
<evidence type="ECO:0000313" key="1">
    <source>
        <dbReference type="EMBL" id="VDK60121.1"/>
    </source>
</evidence>
<name>A0A3P6T4U7_CYLGO</name>
<gene>
    <name evidence="1" type="ORF">CGOC_LOCUS4906</name>
</gene>
<dbReference type="OrthoDB" id="5832380at2759"/>
<dbReference type="EMBL" id="UYRV01014193">
    <property type="protein sequence ID" value="VDK60121.1"/>
    <property type="molecule type" value="Genomic_DNA"/>
</dbReference>
<evidence type="ECO:0000313" key="2">
    <source>
        <dbReference type="Proteomes" id="UP000271889"/>
    </source>
</evidence>
<accession>A0A3P6T4U7</accession>
<keyword evidence="2" id="KW-1185">Reference proteome</keyword>
<organism evidence="1 2">
    <name type="scientific">Cylicostephanus goldi</name>
    <name type="common">Nematode worm</name>
    <dbReference type="NCBI Taxonomy" id="71465"/>
    <lineage>
        <taxon>Eukaryota</taxon>
        <taxon>Metazoa</taxon>
        <taxon>Ecdysozoa</taxon>
        <taxon>Nematoda</taxon>
        <taxon>Chromadorea</taxon>
        <taxon>Rhabditida</taxon>
        <taxon>Rhabditina</taxon>
        <taxon>Rhabditomorpha</taxon>
        <taxon>Strongyloidea</taxon>
        <taxon>Strongylidae</taxon>
        <taxon>Cylicostephanus</taxon>
    </lineage>
</organism>
<proteinExistence type="predicted"/>
<reference evidence="1 2" key="1">
    <citation type="submission" date="2018-11" db="EMBL/GenBank/DDBJ databases">
        <authorList>
            <consortium name="Pathogen Informatics"/>
        </authorList>
    </citation>
    <scope>NUCLEOTIDE SEQUENCE [LARGE SCALE GENOMIC DNA]</scope>
</reference>
<protein>
    <submittedName>
        <fullName evidence="1">Uncharacterized protein</fullName>
    </submittedName>
</protein>
<dbReference type="AlphaFoldDB" id="A0A3P6T4U7"/>
<sequence length="106" mass="11787">MSLHPVHWVMSTVKQIHASPHNLGLHGYLSAAVVGHHSGLKLALTHRTKCLNRLFFVVCRVERSASADLPQRYLDDIAKCGKIWKRLGGFMVGQPEEDESSEQAGK</sequence>